<dbReference type="NCBIfam" id="TIGR00573">
    <property type="entry name" value="dnaq"/>
    <property type="match status" value="1"/>
</dbReference>
<evidence type="ECO:0000313" key="3">
    <source>
        <dbReference type="EMBL" id="HIU98470.1"/>
    </source>
</evidence>
<accession>A0A9D1N9K6</accession>
<organism evidence="3 4">
    <name type="scientific">Candidatus Limadaptatus stercoripullorum</name>
    <dbReference type="NCBI Taxonomy" id="2840846"/>
    <lineage>
        <taxon>Bacteria</taxon>
        <taxon>Bacillati</taxon>
        <taxon>Bacillota</taxon>
        <taxon>Clostridia</taxon>
        <taxon>Eubacteriales</taxon>
        <taxon>Candidatus Limadaptatus</taxon>
    </lineage>
</organism>
<dbReference type="FunFam" id="3.30.420.10:FF:000045">
    <property type="entry name" value="3'-5' exonuclease DinG"/>
    <property type="match status" value="1"/>
</dbReference>
<dbReference type="GO" id="GO:0005829">
    <property type="term" value="C:cytosol"/>
    <property type="evidence" value="ECO:0007669"/>
    <property type="project" value="TreeGrafter"/>
</dbReference>
<keyword evidence="1" id="KW-0378">Hydrolase</keyword>
<dbReference type="EMBL" id="DVOE01000016">
    <property type="protein sequence ID" value="HIU98470.1"/>
    <property type="molecule type" value="Genomic_DNA"/>
</dbReference>
<dbReference type="Proteomes" id="UP000886857">
    <property type="component" value="Unassembled WGS sequence"/>
</dbReference>
<evidence type="ECO:0000313" key="4">
    <source>
        <dbReference type="Proteomes" id="UP000886857"/>
    </source>
</evidence>
<dbReference type="CDD" id="cd06127">
    <property type="entry name" value="DEDDh"/>
    <property type="match status" value="1"/>
</dbReference>
<reference evidence="3" key="2">
    <citation type="journal article" date="2021" name="PeerJ">
        <title>Extensive microbial diversity within the chicken gut microbiome revealed by metagenomics and culture.</title>
        <authorList>
            <person name="Gilroy R."/>
            <person name="Ravi A."/>
            <person name="Getino M."/>
            <person name="Pursley I."/>
            <person name="Horton D.L."/>
            <person name="Alikhan N.F."/>
            <person name="Baker D."/>
            <person name="Gharbi K."/>
            <person name="Hall N."/>
            <person name="Watson M."/>
            <person name="Adriaenssens E.M."/>
            <person name="Foster-Nyarko E."/>
            <person name="Jarju S."/>
            <person name="Secka A."/>
            <person name="Antonio M."/>
            <person name="Oren A."/>
            <person name="Chaudhuri R.R."/>
            <person name="La Ragione R."/>
            <person name="Hildebrand F."/>
            <person name="Pallen M.J."/>
        </authorList>
    </citation>
    <scope>NUCLEOTIDE SEQUENCE</scope>
    <source>
        <strain evidence="3">10406</strain>
    </source>
</reference>
<dbReference type="GO" id="GO:0045004">
    <property type="term" value="P:DNA replication proofreading"/>
    <property type="evidence" value="ECO:0007669"/>
    <property type="project" value="TreeGrafter"/>
</dbReference>
<comment type="caution">
    <text evidence="3">The sequence shown here is derived from an EMBL/GenBank/DDBJ whole genome shotgun (WGS) entry which is preliminary data.</text>
</comment>
<dbReference type="SMART" id="SM00479">
    <property type="entry name" value="EXOIII"/>
    <property type="match status" value="1"/>
</dbReference>
<dbReference type="Pfam" id="PF00929">
    <property type="entry name" value="RNase_T"/>
    <property type="match status" value="1"/>
</dbReference>
<dbReference type="AlphaFoldDB" id="A0A9D1N9K6"/>
<evidence type="ECO:0000259" key="2">
    <source>
        <dbReference type="SMART" id="SM00479"/>
    </source>
</evidence>
<reference evidence="3" key="1">
    <citation type="submission" date="2020-10" db="EMBL/GenBank/DDBJ databases">
        <authorList>
            <person name="Gilroy R."/>
        </authorList>
    </citation>
    <scope>NUCLEOTIDE SEQUENCE</scope>
    <source>
        <strain evidence="3">10406</strain>
    </source>
</reference>
<sequence length="539" mass="59607">MQEVKFQIQFQKVTGGRFPMLKLRSATYVRATRRLTVRFMIDAASVKSFSREDEEAVAAAVAEMFGSIDTSVEYIRTHADRDTVMASIVAFFNEFNRFALRGLDADASKVEVTKDDIKVTLFLDTPLADLLKSSSADRQLADWLDSSFNQRSVVQIVGTGMPELQKERPVASTSFAGFATRLVSISEAVKIYAKGSMEAVSQMPMYIADLKPAENAVICGKVSGLAVRKYKNKRYDPQKPSVQPPELKLVRFNLDDTTGMVECVCFPSPSKEKELEKLHDGMTVVCVGQAAVSAHTGALGLTCAAVFSCKIDYDSLKKINRRSAPAKYTVVSPEPYTEPEELPDNLLDYAAPEGAQKSEEDRAVPAAMLGKTFVVMDFEATDKDMTAEPIELAALKIKDGVAVETFGSLLDPGKHIAPEITKLTGINDRMVEGKPSFVEILPDFFKFAEGAVLVGHNIDGYDFPLLRKYSDKAGFLFDNERMDTLTLAKKYIPNSEVPRYSLEELAKHFGISHRNAHRAMADVMATAELLRIILKRAEK</sequence>
<dbReference type="Gene3D" id="3.30.420.10">
    <property type="entry name" value="Ribonuclease H-like superfamily/Ribonuclease H"/>
    <property type="match status" value="1"/>
</dbReference>
<evidence type="ECO:0000256" key="1">
    <source>
        <dbReference type="ARBA" id="ARBA00022839"/>
    </source>
</evidence>
<proteinExistence type="predicted"/>
<dbReference type="GO" id="GO:0003677">
    <property type="term" value="F:DNA binding"/>
    <property type="evidence" value="ECO:0007669"/>
    <property type="project" value="InterPro"/>
</dbReference>
<dbReference type="GO" id="GO:0008408">
    <property type="term" value="F:3'-5' exonuclease activity"/>
    <property type="evidence" value="ECO:0007669"/>
    <property type="project" value="TreeGrafter"/>
</dbReference>
<keyword evidence="1" id="KW-0540">Nuclease</keyword>
<dbReference type="PANTHER" id="PTHR30231:SF41">
    <property type="entry name" value="DNA POLYMERASE III SUBUNIT EPSILON"/>
    <property type="match status" value="1"/>
</dbReference>
<dbReference type="PANTHER" id="PTHR30231">
    <property type="entry name" value="DNA POLYMERASE III SUBUNIT EPSILON"/>
    <property type="match status" value="1"/>
</dbReference>
<dbReference type="InterPro" id="IPR012340">
    <property type="entry name" value="NA-bd_OB-fold"/>
</dbReference>
<dbReference type="InterPro" id="IPR012337">
    <property type="entry name" value="RNaseH-like_sf"/>
</dbReference>
<name>A0A9D1N9K6_9FIRM</name>
<dbReference type="GO" id="GO:0003887">
    <property type="term" value="F:DNA-directed DNA polymerase activity"/>
    <property type="evidence" value="ECO:0007669"/>
    <property type="project" value="InterPro"/>
</dbReference>
<keyword evidence="1" id="KW-0269">Exonuclease</keyword>
<protein>
    <recommendedName>
        <fullName evidence="2">Exonuclease domain-containing protein</fullName>
    </recommendedName>
</protein>
<dbReference type="SUPFAM" id="SSF53098">
    <property type="entry name" value="Ribonuclease H-like"/>
    <property type="match status" value="1"/>
</dbReference>
<dbReference type="Gene3D" id="2.40.50.140">
    <property type="entry name" value="Nucleic acid-binding proteins"/>
    <property type="match status" value="1"/>
</dbReference>
<feature type="domain" description="Exonuclease" evidence="2">
    <location>
        <begin position="372"/>
        <end position="539"/>
    </location>
</feature>
<dbReference type="InterPro" id="IPR036397">
    <property type="entry name" value="RNaseH_sf"/>
</dbReference>
<dbReference type="InterPro" id="IPR013520">
    <property type="entry name" value="Ribonucl_H"/>
</dbReference>
<gene>
    <name evidence="3" type="ORF">IAC73_01330</name>
</gene>
<dbReference type="InterPro" id="IPR006054">
    <property type="entry name" value="DnaQ"/>
</dbReference>